<feature type="compositionally biased region" description="Low complexity" evidence="1">
    <location>
        <begin position="208"/>
        <end position="221"/>
    </location>
</feature>
<dbReference type="STRING" id="102285.A0A0R3T5G7"/>
<dbReference type="AlphaFoldDB" id="A0A0R3T5G7"/>
<gene>
    <name evidence="2" type="ORF">HNAJ_LOCUS2304</name>
</gene>
<proteinExistence type="predicted"/>
<dbReference type="WBParaSite" id="HNAJ_0000230501-mRNA-1">
    <property type="protein sequence ID" value="HNAJ_0000230501-mRNA-1"/>
    <property type="gene ID" value="HNAJ_0000230501"/>
</dbReference>
<organism evidence="4">
    <name type="scientific">Rodentolepis nana</name>
    <name type="common">Dwarf tapeworm</name>
    <name type="synonym">Hymenolepis nana</name>
    <dbReference type="NCBI Taxonomy" id="102285"/>
    <lineage>
        <taxon>Eukaryota</taxon>
        <taxon>Metazoa</taxon>
        <taxon>Spiralia</taxon>
        <taxon>Lophotrochozoa</taxon>
        <taxon>Platyhelminthes</taxon>
        <taxon>Cestoda</taxon>
        <taxon>Eucestoda</taxon>
        <taxon>Cyclophyllidea</taxon>
        <taxon>Hymenolepididae</taxon>
        <taxon>Rodentolepis</taxon>
    </lineage>
</organism>
<evidence type="ECO:0000313" key="2">
    <source>
        <dbReference type="EMBL" id="VDN98163.1"/>
    </source>
</evidence>
<reference evidence="2 3" key="2">
    <citation type="submission" date="2018-11" db="EMBL/GenBank/DDBJ databases">
        <authorList>
            <consortium name="Pathogen Informatics"/>
        </authorList>
    </citation>
    <scope>NUCLEOTIDE SEQUENCE [LARGE SCALE GENOMIC DNA]</scope>
</reference>
<reference evidence="4" key="1">
    <citation type="submission" date="2017-02" db="UniProtKB">
        <authorList>
            <consortium name="WormBaseParasite"/>
        </authorList>
    </citation>
    <scope>IDENTIFICATION</scope>
</reference>
<name>A0A0R3T5G7_RODNA</name>
<sequence length="239" mass="25828">MLGDIGRIPIISLSGCKSLSDILSELPLPQPLPKTVSGPELIDDPQAYQEAQTLLQSHNDFLVESISSALASTTTDGIVLKNDQPHAPIDFHTLPPVLKDAITKIPNILEENRSFKLGKSTKMASPTKPIPSSTTRHQPSTAGPIVAPVKLNLKQPQSPVREVDGSGDGSIYSVTTVEPLKLSIKRSCILPTTQESSKKSRVRRRSRNSTNTSSSLSNPLISSSQSTWVSLCYPISIFH</sequence>
<dbReference type="OrthoDB" id="418242at2759"/>
<accession>A0A0R3T5G7</accession>
<feature type="compositionally biased region" description="Polar residues" evidence="1">
    <location>
        <begin position="130"/>
        <end position="141"/>
    </location>
</feature>
<keyword evidence="3" id="KW-1185">Reference proteome</keyword>
<feature type="region of interest" description="Disordered" evidence="1">
    <location>
        <begin position="119"/>
        <end position="143"/>
    </location>
</feature>
<dbReference type="Proteomes" id="UP000278807">
    <property type="component" value="Unassembled WGS sequence"/>
</dbReference>
<dbReference type="EMBL" id="UZAE01001098">
    <property type="protein sequence ID" value="VDN98163.1"/>
    <property type="molecule type" value="Genomic_DNA"/>
</dbReference>
<feature type="region of interest" description="Disordered" evidence="1">
    <location>
        <begin position="193"/>
        <end position="221"/>
    </location>
</feature>
<evidence type="ECO:0000313" key="3">
    <source>
        <dbReference type="Proteomes" id="UP000278807"/>
    </source>
</evidence>
<protein>
    <submittedName>
        <fullName evidence="2 4">Uncharacterized protein</fullName>
    </submittedName>
</protein>
<evidence type="ECO:0000313" key="4">
    <source>
        <dbReference type="WBParaSite" id="HNAJ_0000230501-mRNA-1"/>
    </source>
</evidence>
<evidence type="ECO:0000256" key="1">
    <source>
        <dbReference type="SAM" id="MobiDB-lite"/>
    </source>
</evidence>